<dbReference type="VEuPathDB" id="VectorBase:MDOA010652"/>
<evidence type="ECO:0000256" key="1">
    <source>
        <dbReference type="ARBA" id="ARBA00004651"/>
    </source>
</evidence>
<proteinExistence type="predicted"/>
<feature type="transmembrane region" description="Helical" evidence="8">
    <location>
        <begin position="529"/>
        <end position="551"/>
    </location>
</feature>
<dbReference type="Gene3D" id="3.40.190.10">
    <property type="entry name" value="Periplasmic binding protein-like II"/>
    <property type="match status" value="1"/>
</dbReference>
<dbReference type="Proteomes" id="UP001652621">
    <property type="component" value="Unplaced"/>
</dbReference>
<keyword evidence="9" id="KW-1185">Reference proteome</keyword>
<evidence type="ECO:0000256" key="5">
    <source>
        <dbReference type="ARBA" id="ARBA00023136"/>
    </source>
</evidence>
<dbReference type="VEuPathDB" id="VectorBase:MDOMA2_004708"/>
<evidence type="ECO:0000256" key="3">
    <source>
        <dbReference type="ARBA" id="ARBA00022692"/>
    </source>
</evidence>
<evidence type="ECO:0000256" key="7">
    <source>
        <dbReference type="ARBA" id="ARBA00023180"/>
    </source>
</evidence>
<dbReference type="InterPro" id="IPR052192">
    <property type="entry name" value="Insect_Ionotropic_Sensory_Rcpt"/>
</dbReference>
<evidence type="ECO:0000313" key="9">
    <source>
        <dbReference type="Proteomes" id="UP001652621"/>
    </source>
</evidence>
<evidence type="ECO:0000313" key="10">
    <source>
        <dbReference type="RefSeq" id="XP_005184782.2"/>
    </source>
</evidence>
<keyword evidence="4 8" id="KW-1133">Transmembrane helix</keyword>
<evidence type="ECO:0000256" key="2">
    <source>
        <dbReference type="ARBA" id="ARBA00022475"/>
    </source>
</evidence>
<feature type="transmembrane region" description="Helical" evidence="8">
    <location>
        <begin position="334"/>
        <end position="352"/>
    </location>
</feature>
<organism evidence="9 10">
    <name type="scientific">Musca domestica</name>
    <name type="common">House fly</name>
    <dbReference type="NCBI Taxonomy" id="7370"/>
    <lineage>
        <taxon>Eukaryota</taxon>
        <taxon>Metazoa</taxon>
        <taxon>Ecdysozoa</taxon>
        <taxon>Arthropoda</taxon>
        <taxon>Hexapoda</taxon>
        <taxon>Insecta</taxon>
        <taxon>Pterygota</taxon>
        <taxon>Neoptera</taxon>
        <taxon>Endopterygota</taxon>
        <taxon>Diptera</taxon>
        <taxon>Brachycera</taxon>
        <taxon>Muscomorpha</taxon>
        <taxon>Muscoidea</taxon>
        <taxon>Muscidae</taxon>
        <taxon>Musca</taxon>
    </lineage>
</organism>
<reference evidence="10" key="1">
    <citation type="submission" date="2025-08" db="UniProtKB">
        <authorList>
            <consortium name="RefSeq"/>
        </authorList>
    </citation>
    <scope>IDENTIFICATION</scope>
    <source>
        <strain evidence="10">Aabys</strain>
        <tissue evidence="10">Whole body</tissue>
    </source>
</reference>
<evidence type="ECO:0000256" key="8">
    <source>
        <dbReference type="SAM" id="Phobius"/>
    </source>
</evidence>
<name>A0A9J7CVN0_MUSDO</name>
<evidence type="ECO:0000256" key="6">
    <source>
        <dbReference type="ARBA" id="ARBA00023170"/>
    </source>
</evidence>
<keyword evidence="3 8" id="KW-0812">Transmembrane</keyword>
<keyword evidence="5 8" id="KW-0472">Membrane</keyword>
<dbReference type="RefSeq" id="XP_005184782.2">
    <property type="nucleotide sequence ID" value="XM_005184725.2"/>
</dbReference>
<dbReference type="GeneID" id="101900968"/>
<dbReference type="OrthoDB" id="8044407at2759"/>
<sequence>MSQSNLLLEVLNDLNARNSYLANIPRMTLQSENIGKPLYNIADIGPNALVLSLMHSVYDSVLEATARALRKRRMCFTMYLLHTFNYAEDHRYLFKKLWKYQLRRPLVIANGKDLLTMDPYPVLKVVNVTLEPMSKWFPLADGIRDFKGYTLNMPVQNDFPATYFYKDEKTQKYQADGLAAWMVKELMARLNVTLKVHTLTVNNSYIFDYWKIFELLRKGNIELSPQLMLSIFREDGFDFSYPYISTSRCIMIPQSRKNTIVFLPFLDWKLCLVLAIFLMVYEILFKLYPLYRSRVGGVYEWRQQRSFYIPWIILGIPVPLIKFHPSLGRLRFSVFLRLLIVYFLIAFSGNYVSQIFSSNLTSLLTENYVKETSIKLRDVLSAKVPIIMRYFDTDSFVRFHKIANVDLRYFVNSTKEDLHKHRSKLNAKFMYFLTSEEYDVIDEQQRYLSPKRFRFSNICHGPYPLQFQFQADSHFLDLFHLFILRVHEAGLYEYQKRYLFERAKRYAKLDYVYESDLEKSKITFTTLSAMVYVLLVGYTSSIFVFILELYGQKIMRLFERKGILKGRRN</sequence>
<dbReference type="SUPFAM" id="SSF53850">
    <property type="entry name" value="Periplasmic binding protein-like II"/>
    <property type="match status" value="1"/>
</dbReference>
<comment type="subcellular location">
    <subcellularLocation>
        <location evidence="1">Cell membrane</location>
        <topology evidence="1">Multi-pass membrane protein</topology>
    </subcellularLocation>
</comment>
<keyword evidence="6" id="KW-0675">Receptor</keyword>
<feature type="transmembrane region" description="Helical" evidence="8">
    <location>
        <begin position="305"/>
        <end position="322"/>
    </location>
</feature>
<gene>
    <name evidence="10" type="primary">LOC101900968</name>
</gene>
<dbReference type="eggNOG" id="ENOG502RBFV">
    <property type="taxonomic scope" value="Eukaryota"/>
</dbReference>
<dbReference type="PANTHER" id="PTHR42643:SF41">
    <property type="entry name" value="IONOTROPIC RECEPTOR 20A-RELATED"/>
    <property type="match status" value="1"/>
</dbReference>
<keyword evidence="7" id="KW-0325">Glycoprotein</keyword>
<accession>A0A9J7CVN0</accession>
<protein>
    <submittedName>
        <fullName evidence="10">Uncharacterized protein LOC101900968</fullName>
    </submittedName>
</protein>
<dbReference type="PANTHER" id="PTHR42643">
    <property type="entry name" value="IONOTROPIC RECEPTOR 20A-RELATED"/>
    <property type="match status" value="1"/>
</dbReference>
<evidence type="ECO:0000256" key="4">
    <source>
        <dbReference type="ARBA" id="ARBA00022989"/>
    </source>
</evidence>
<keyword evidence="2" id="KW-1003">Cell membrane</keyword>
<feature type="transmembrane region" description="Helical" evidence="8">
    <location>
        <begin position="260"/>
        <end position="285"/>
    </location>
</feature>